<dbReference type="SUPFAM" id="SSF53098">
    <property type="entry name" value="Ribonuclease H-like"/>
    <property type="match status" value="1"/>
</dbReference>
<dbReference type="Proteomes" id="UP001327560">
    <property type="component" value="Chromosome 5"/>
</dbReference>
<dbReference type="PANTHER" id="PTHR13620">
    <property type="entry name" value="3-5 EXONUCLEASE"/>
    <property type="match status" value="1"/>
</dbReference>
<accession>A0AAQ3QDZ2</accession>
<dbReference type="InterPro" id="IPR036397">
    <property type="entry name" value="RNaseH_sf"/>
</dbReference>
<evidence type="ECO:0000256" key="6">
    <source>
        <dbReference type="ARBA" id="ARBA00022842"/>
    </source>
</evidence>
<evidence type="ECO:0000256" key="1">
    <source>
        <dbReference type="ARBA" id="ARBA00004123"/>
    </source>
</evidence>
<gene>
    <name evidence="11" type="ORF">Cni_G16180</name>
</gene>
<evidence type="ECO:0000313" key="12">
    <source>
        <dbReference type="Proteomes" id="UP001327560"/>
    </source>
</evidence>
<dbReference type="GO" id="GO:0003676">
    <property type="term" value="F:nucleic acid binding"/>
    <property type="evidence" value="ECO:0007669"/>
    <property type="project" value="InterPro"/>
</dbReference>
<dbReference type="CDD" id="cd06141">
    <property type="entry name" value="WRN_exo"/>
    <property type="match status" value="1"/>
</dbReference>
<dbReference type="InterPro" id="IPR012337">
    <property type="entry name" value="RNaseH-like_sf"/>
</dbReference>
<dbReference type="GO" id="GO:0008408">
    <property type="term" value="F:3'-5' exonuclease activity"/>
    <property type="evidence" value="ECO:0007669"/>
    <property type="project" value="InterPro"/>
</dbReference>
<evidence type="ECO:0000256" key="9">
    <source>
        <dbReference type="ARBA" id="ARBA00042761"/>
    </source>
</evidence>
<reference evidence="11 12" key="1">
    <citation type="submission" date="2023-10" db="EMBL/GenBank/DDBJ databases">
        <title>Chromosome-scale genome assembly provides insights into flower coloration mechanisms of Canna indica.</title>
        <authorList>
            <person name="Li C."/>
        </authorList>
    </citation>
    <scope>NUCLEOTIDE SEQUENCE [LARGE SCALE GENOMIC DNA]</scope>
    <source>
        <tissue evidence="11">Flower</tissue>
    </source>
</reference>
<dbReference type="InterPro" id="IPR051132">
    <property type="entry name" value="3-5_Exonuclease_domain"/>
</dbReference>
<evidence type="ECO:0000256" key="2">
    <source>
        <dbReference type="ARBA" id="ARBA00022722"/>
    </source>
</evidence>
<keyword evidence="4" id="KW-0378">Hydrolase</keyword>
<feature type="domain" description="3'-5' exonuclease" evidence="10">
    <location>
        <begin position="81"/>
        <end position="267"/>
    </location>
</feature>
<keyword evidence="6" id="KW-0460">Magnesium</keyword>
<keyword evidence="5" id="KW-0269">Exonuclease</keyword>
<proteinExistence type="predicted"/>
<dbReference type="SMART" id="SM00474">
    <property type="entry name" value="35EXOc"/>
    <property type="match status" value="1"/>
</dbReference>
<evidence type="ECO:0000256" key="8">
    <source>
        <dbReference type="ARBA" id="ARBA00040531"/>
    </source>
</evidence>
<dbReference type="AlphaFoldDB" id="A0AAQ3QDZ2"/>
<dbReference type="FunFam" id="3.30.420.10:FF:000114">
    <property type="entry name" value="Werner Syndrome-like exonuclease"/>
    <property type="match status" value="1"/>
</dbReference>
<dbReference type="Gene3D" id="3.30.420.10">
    <property type="entry name" value="Ribonuclease H-like superfamily/Ribonuclease H"/>
    <property type="match status" value="1"/>
</dbReference>
<dbReference type="GO" id="GO:0005634">
    <property type="term" value="C:nucleus"/>
    <property type="evidence" value="ECO:0007669"/>
    <property type="project" value="UniProtKB-SubCell"/>
</dbReference>
<dbReference type="GO" id="GO:0006139">
    <property type="term" value="P:nucleobase-containing compound metabolic process"/>
    <property type="evidence" value="ECO:0007669"/>
    <property type="project" value="InterPro"/>
</dbReference>
<evidence type="ECO:0000256" key="7">
    <source>
        <dbReference type="ARBA" id="ARBA00023242"/>
    </source>
</evidence>
<dbReference type="GO" id="GO:0046872">
    <property type="term" value="F:metal ion binding"/>
    <property type="evidence" value="ECO:0007669"/>
    <property type="project" value="UniProtKB-KW"/>
</dbReference>
<keyword evidence="7" id="KW-0539">Nucleus</keyword>
<dbReference type="PANTHER" id="PTHR13620:SF109">
    <property type="entry name" value="3'-5' EXONUCLEASE"/>
    <property type="match status" value="1"/>
</dbReference>
<dbReference type="EMBL" id="CP136894">
    <property type="protein sequence ID" value="WOL07439.1"/>
    <property type="molecule type" value="Genomic_DNA"/>
</dbReference>
<dbReference type="InterPro" id="IPR002562">
    <property type="entry name" value="3'-5'_exonuclease_dom"/>
</dbReference>
<protein>
    <recommendedName>
        <fullName evidence="8">3'-5' exonuclease</fullName>
    </recommendedName>
    <alternativeName>
        <fullName evidence="9">Werner Syndrome-like exonuclease</fullName>
    </alternativeName>
</protein>
<evidence type="ECO:0000256" key="3">
    <source>
        <dbReference type="ARBA" id="ARBA00022723"/>
    </source>
</evidence>
<evidence type="ECO:0000256" key="4">
    <source>
        <dbReference type="ARBA" id="ARBA00022801"/>
    </source>
</evidence>
<keyword evidence="2" id="KW-0540">Nuclease</keyword>
<keyword evidence="12" id="KW-1185">Reference proteome</keyword>
<comment type="subcellular location">
    <subcellularLocation>
        <location evidence="1">Nucleus</location>
    </subcellularLocation>
</comment>
<sequence length="293" mass="32703">MRRILAPPPRDQGAAVCLAGLRATPPHPTSVALDVQVRRGPTIGIRHLALQMRLGVSRLFGAQAAGNFKVKYPTMVFRGSIIYCRTALEVERASMELLDKIRSMKQNMNHVSLGFDIEWKPIFKRGHAQRKAAVMQICLDKATCYVMHIIHSGIPPVLKSLLEDDISIKVGVCIAGDACKIIKDYNVSVEPLDDLSSLANLKLGGAPKKWSLASLTEMITCKQLAKPNRIRLGNWEADVLSKEQLQYAATDAFVSWYLYEALKGYPDAIIETKDMYKAENVMNEHQKQTQSLR</sequence>
<organism evidence="11 12">
    <name type="scientific">Canna indica</name>
    <name type="common">Indian-shot</name>
    <dbReference type="NCBI Taxonomy" id="4628"/>
    <lineage>
        <taxon>Eukaryota</taxon>
        <taxon>Viridiplantae</taxon>
        <taxon>Streptophyta</taxon>
        <taxon>Embryophyta</taxon>
        <taxon>Tracheophyta</taxon>
        <taxon>Spermatophyta</taxon>
        <taxon>Magnoliopsida</taxon>
        <taxon>Liliopsida</taxon>
        <taxon>Zingiberales</taxon>
        <taxon>Cannaceae</taxon>
        <taxon>Canna</taxon>
    </lineage>
</organism>
<dbReference type="Pfam" id="PF01612">
    <property type="entry name" value="DNA_pol_A_exo1"/>
    <property type="match status" value="1"/>
</dbReference>
<evidence type="ECO:0000259" key="10">
    <source>
        <dbReference type="SMART" id="SM00474"/>
    </source>
</evidence>
<evidence type="ECO:0000256" key="5">
    <source>
        <dbReference type="ARBA" id="ARBA00022839"/>
    </source>
</evidence>
<evidence type="ECO:0000313" key="11">
    <source>
        <dbReference type="EMBL" id="WOL07439.1"/>
    </source>
</evidence>
<name>A0AAQ3QDZ2_9LILI</name>
<keyword evidence="3" id="KW-0479">Metal-binding</keyword>